<organism evidence="6">
    <name type="scientific">freshwater metagenome</name>
    <dbReference type="NCBI Taxonomy" id="449393"/>
    <lineage>
        <taxon>unclassified sequences</taxon>
        <taxon>metagenomes</taxon>
        <taxon>ecological metagenomes</taxon>
    </lineage>
</organism>
<evidence type="ECO:0000256" key="2">
    <source>
        <dbReference type="ARBA" id="ARBA00005695"/>
    </source>
</evidence>
<dbReference type="InterPro" id="IPR000914">
    <property type="entry name" value="SBP_5_dom"/>
</dbReference>
<dbReference type="GO" id="GO:0015833">
    <property type="term" value="P:peptide transport"/>
    <property type="evidence" value="ECO:0007669"/>
    <property type="project" value="TreeGrafter"/>
</dbReference>
<dbReference type="EMBL" id="CAFBOZ010000170">
    <property type="protein sequence ID" value="CAB5010741.1"/>
    <property type="molecule type" value="Genomic_DNA"/>
</dbReference>
<evidence type="ECO:0000259" key="5">
    <source>
        <dbReference type="Pfam" id="PF00496"/>
    </source>
</evidence>
<protein>
    <submittedName>
        <fullName evidence="6">Unannotated protein</fullName>
    </submittedName>
</protein>
<dbReference type="PANTHER" id="PTHR30290">
    <property type="entry name" value="PERIPLASMIC BINDING COMPONENT OF ABC TRANSPORTER"/>
    <property type="match status" value="1"/>
</dbReference>
<accession>A0A6J7Q111</accession>
<reference evidence="6" key="1">
    <citation type="submission" date="2020-05" db="EMBL/GenBank/DDBJ databases">
        <authorList>
            <person name="Chiriac C."/>
            <person name="Salcher M."/>
            <person name="Ghai R."/>
            <person name="Kavagutti S V."/>
        </authorList>
    </citation>
    <scope>NUCLEOTIDE SEQUENCE</scope>
</reference>
<dbReference type="Gene3D" id="3.10.105.10">
    <property type="entry name" value="Dipeptide-binding Protein, Domain 3"/>
    <property type="match status" value="1"/>
</dbReference>
<evidence type="ECO:0000256" key="3">
    <source>
        <dbReference type="ARBA" id="ARBA00022448"/>
    </source>
</evidence>
<feature type="domain" description="Solute-binding protein family 5" evidence="5">
    <location>
        <begin position="3"/>
        <end position="170"/>
    </location>
</feature>
<proteinExistence type="inferred from homology"/>
<dbReference type="Gene3D" id="3.40.190.10">
    <property type="entry name" value="Periplasmic binding protein-like II"/>
    <property type="match status" value="1"/>
</dbReference>
<keyword evidence="4" id="KW-0732">Signal</keyword>
<evidence type="ECO:0000313" key="6">
    <source>
        <dbReference type="EMBL" id="CAB5010741.1"/>
    </source>
</evidence>
<evidence type="ECO:0000256" key="4">
    <source>
        <dbReference type="ARBA" id="ARBA00022729"/>
    </source>
</evidence>
<dbReference type="InterPro" id="IPR039424">
    <property type="entry name" value="SBP_5"/>
</dbReference>
<dbReference type="Pfam" id="PF00496">
    <property type="entry name" value="SBP_bac_5"/>
    <property type="match status" value="1"/>
</dbReference>
<sequence>MVQGDVDVYFDVPLIATRQYDKAEEIAMTYVTGGYNDMLSMRTTTAPFDDINVRTAMAYLSDTAGLTQPLFNGKATVAKSLVPAIQISSTINDQAKTDEFYAGIPAIPTFDIAKAKEALSKSSVAGGFTVDLPVDTSQPWMSPYAQNLAQNAKQVGIIINVKNVAAGDWGAGLTDPKASPLQLLALGVGTPSPSELPPIILGTIFNPSAYTTPALTKQLDALAAAPTAADTIPLLAPVLTTANTELPYIPLYDEQTALAMGKDYVWEGGYSYWAIGQTWPEYIRMAS</sequence>
<comment type="subcellular location">
    <subcellularLocation>
        <location evidence="1">Cell envelope</location>
    </subcellularLocation>
</comment>
<dbReference type="GO" id="GO:0030313">
    <property type="term" value="C:cell envelope"/>
    <property type="evidence" value="ECO:0007669"/>
    <property type="project" value="UniProtKB-SubCell"/>
</dbReference>
<name>A0A6J7Q111_9ZZZZ</name>
<comment type="similarity">
    <text evidence="2">Belongs to the bacterial solute-binding protein 5 family.</text>
</comment>
<dbReference type="PANTHER" id="PTHR30290:SF10">
    <property type="entry name" value="PERIPLASMIC OLIGOPEPTIDE-BINDING PROTEIN-RELATED"/>
    <property type="match status" value="1"/>
</dbReference>
<dbReference type="SUPFAM" id="SSF53850">
    <property type="entry name" value="Periplasmic binding protein-like II"/>
    <property type="match status" value="1"/>
</dbReference>
<dbReference type="GO" id="GO:1904680">
    <property type="term" value="F:peptide transmembrane transporter activity"/>
    <property type="evidence" value="ECO:0007669"/>
    <property type="project" value="TreeGrafter"/>
</dbReference>
<gene>
    <name evidence="6" type="ORF">UFOPK3992_01213</name>
</gene>
<evidence type="ECO:0000256" key="1">
    <source>
        <dbReference type="ARBA" id="ARBA00004196"/>
    </source>
</evidence>
<dbReference type="AlphaFoldDB" id="A0A6J7Q111"/>
<keyword evidence="3" id="KW-0813">Transport</keyword>